<feature type="domain" description="Toprim" evidence="3">
    <location>
        <begin position="2293"/>
        <end position="2384"/>
    </location>
</feature>
<dbReference type="SMART" id="SM00493">
    <property type="entry name" value="TOPRIM"/>
    <property type="match status" value="1"/>
</dbReference>
<dbReference type="Gene3D" id="3.40.50.300">
    <property type="entry name" value="P-loop containing nucleotide triphosphate hydrolases"/>
    <property type="match status" value="1"/>
</dbReference>
<dbReference type="SUPFAM" id="SSF53335">
    <property type="entry name" value="S-adenosyl-L-methionine-dependent methyltransferases"/>
    <property type="match status" value="1"/>
</dbReference>
<dbReference type="Pfam" id="PF08401">
    <property type="entry name" value="ArdcN"/>
    <property type="match status" value="1"/>
</dbReference>
<dbReference type="InterPro" id="IPR026741">
    <property type="entry name" value="SNO"/>
</dbReference>
<dbReference type="PANTHER" id="PTHR12706">
    <property type="entry name" value="STRAWBERRY NOTCH-RELATED"/>
    <property type="match status" value="1"/>
</dbReference>
<dbReference type="InterPro" id="IPR029063">
    <property type="entry name" value="SAM-dependent_MTases_sf"/>
</dbReference>
<dbReference type="Pfam" id="PF18818">
    <property type="entry name" value="MPTase-PolyVal"/>
    <property type="match status" value="1"/>
</dbReference>
<evidence type="ECO:0000313" key="4">
    <source>
        <dbReference type="EMBL" id="ESS71653.1"/>
    </source>
</evidence>
<dbReference type="SUPFAM" id="SSF52540">
    <property type="entry name" value="P-loop containing nucleoside triphosphate hydrolases"/>
    <property type="match status" value="1"/>
</dbReference>
<dbReference type="GO" id="GO:0016779">
    <property type="term" value="F:nucleotidyltransferase activity"/>
    <property type="evidence" value="ECO:0007669"/>
    <property type="project" value="UniProtKB-KW"/>
</dbReference>
<dbReference type="PATRIC" id="fig|1116472.3.peg.2555"/>
<keyword evidence="5" id="KW-1185">Reference proteome</keyword>
<dbReference type="InterPro" id="IPR026937">
    <property type="entry name" value="SBNO_Helicase_C_dom"/>
</dbReference>
<keyword evidence="4" id="KW-0548">Nucleotidyltransferase</keyword>
<dbReference type="RefSeq" id="WP_023495262.1">
    <property type="nucleotide sequence ID" value="NZ_AYLO01000089.1"/>
</dbReference>
<keyword evidence="4" id="KW-0808">Transferase</keyword>
<dbReference type="eggNOG" id="COG4227">
    <property type="taxonomic scope" value="Bacteria"/>
</dbReference>
<dbReference type="InterPro" id="IPR039187">
    <property type="entry name" value="SNO_AAA"/>
</dbReference>
<sequence length="2475" mass="273361">MAKTPNPDQVDLFDDWLVVEDVVSPSNNSTQTIENEDETGIVDFDKARYQLALSLADQLDKDGEITMKSLTEEANLAFGGTQPEGVYSTKDAYDAMEAAFNIHLIRTENADFTRQNAAWANNKAAELTIRIQKLPTQTKRDEEMDEFQQFSTPPALAFVANWVANVKSTDAVLEPSAGTGDLAVWSQVVGAEVILNELSPRRQTLLAELFPKSLLYKENAEQLDNVLPSEIVPSVVVMNPPFSSTAGRVQGQRDTSNGARHIEQALKRLQDGGRLVAIVGQGMAADRPAFKAWWSAIEKKYTVRANIGISGKDYAKYGTTFDNQILVIDKTGATTQPILTGYVESVAELPQLLEGIKNDHQQLQPSNNKPTSDEDTQNVSDSLQPDNRIGGVGTDSGSIGSVPVGHGGDNRTRAIDSQTVGEPPISDVVNDGSGIGGDVRTRPAGLIGGSGSNTTGGNRGLIESNELTSITIEAKQGEVTEFSDAVFSNYTPQRLTIPGAQKHPGKLVQSAAMSAVEPPPPTYAPKLPADLIQDGLLSIAQLECLVYAGQAHSELLPNGSRKGFFIGDGTGVGKGREISGIILENLMQGRKKAVWVSFNEGLIEDAKRDFAGIGGNPLKLFFQGKTKAGNSITQHDGILFTTYSTLRGGEKKQANDLGQTKGKTRAQQIIDWLGDGFDGVIAFDEAHSMGNAIGVKGKRGNRKPSQQALAGINLQRKLPNARVVYVSATGATEISNLSYADRLGLWGEGTPFADVNTFIADVSKGGIASMELISRDMKAMGMYIARSLSYDGVSYERLEHKLSEFQEDIYNELAGAWQIVLNNVDAALEITQAGSNGNAKSAALAQFWGTHQRFFNQVITSLQTPRVIEDIRRQLEVGNVAIIQLVNTNEAAQERIIADATAQDAALEDLDFTPRQMLMDYVRNGFPVAAYQESTDDNGNKIYVPVLDSDGNQVFDREAIGLRDSLLETLNQIRVPENPLDSIINSFGTDVVAEVTGRSRRFVQTRDDDGNLKVVEEKRGKHSSRADAEAFQNDKKKILVFSGAGGTGYSFHADNTAENKRKRIHYILQPGWRADSAVQGFGRTHRTNQAQEPHYVLPTTNLKAQKRFVSSIARRLDQLGALTRGQREATGQGMFTAADNLESEYATTALNIFFGDLYRGATGLSFQEVTKQMGLNLFDSNGSFCETKIPAIPQFLNRLLSLKTGQQNAVFDEFEKRLIEAVEYAKQHGLYDSGLQTLKAVSIQKTRDDVAYEDKASGAQTRYVELAVTTELYYYDWAEALRLANKRLQFTNDISGWFVSEYGKHQGDVFYLKDIGERINTDGKSVRRGVIYAIKKDGHSYIDNADVIHRGWDYRTVSVNNVNSYQKVTLSRAIDEAEAEELWTAQVARAPKTETKTTRMIVGVILPIWDRVEGSEKIYRLQTEDGEMLLGRFVSSKSAKQTLKNLGLESNLSNMTAYELFIAIKDGNKAILSNGWEISTAKVSQENRIEIKGRSYLAEAEKRVLKDQGAFIERINWQERVFIPTGGKGLETFERITQSKPVVDLIEKNRNQEANSVEQEYGVPKPPTTETIYSQANGKSSTDIVSIFKSYRDNPQEVMPMNENKKAFHETVAENLIRQLEQGTAPWQRPWEAGESGSFVPFNPLTGNRYKGINALQLMSQERGDQRWMTYKQASELGGQVRRGEKGTTIQYWKFTEQHIKKDEDGKTVLDDEGNPVKITVKLERPRVFYATVFNADQIDGLPPLQKKEQTWDAIERAEAILSASGALINHSAGGRAFYRPSSDSIYLPEKGQFLSADKYYVTALHELGHWTGHESRLNRDLAHPFGSEGYATEELRAEISSMLLGDTLGIGHDPEQHTAYVGSWIKTLRDDPLEIFRAAADAEKIQAFVLGLEQEQMQTQKETANQAHDQQQNEIEANLTQVTESIFTTLPKDLSLLSSATAADYEEAVNKARIENRTYLQVPYQERNQAKELGAKWDREIQSWYAPANVDISLFSQWPQTDNKTKTDRQYLAVPYTDRNIAKEAGAMWDKNAKSWYIGDNANMGTLSQWLPAYIEDQQTPALTPQQEFTDALASLGCLITGEHPIMDGQTHRIATEGDKPGERAGFYVAYLDGHPAGYIQNNRTGDSLKWKAKGYTLSETEKAQLQANNAVKLQEREAALKAKQDAVAHAVRRLLVIAPPAPADHPYLQLKQVRPGNLRVVPEANTELPIDINILIGKNRKESQKLRKSNPEKLVFTAGDLLLPAIDSDGDIRSLQSIQGNGIKRFAPGGEKQNTFHVAGGQGLYALALSPTIIIGEGYATVDTLSQALGFPTIAAFDSGNLPNVARLLREKFPNKPIIIAGDNDLHLELTEGRNPGKEKAHQAATLVNGTAIFPIFAQGEQTYPATLSPVTPEKARKGELSDDQKTAIAKMKNFTDFNDLATKSAYGMGGVEQQVINLVNRIIAHNLEQIEFKHQQTYNDKIEQQHVKRRAM</sequence>
<dbReference type="Proteomes" id="UP000017842">
    <property type="component" value="Unassembled WGS sequence"/>
</dbReference>
<dbReference type="Pfam" id="PF18974">
    <property type="entry name" value="DUF5710"/>
    <property type="match status" value="2"/>
</dbReference>
<dbReference type="EMBL" id="AYLO01000089">
    <property type="protein sequence ID" value="ESS71653.1"/>
    <property type="molecule type" value="Genomic_DNA"/>
</dbReference>
<feature type="region of interest" description="Disordered" evidence="2">
    <location>
        <begin position="360"/>
        <end position="437"/>
    </location>
</feature>
<dbReference type="OrthoDB" id="9792687at2"/>
<dbReference type="eggNOG" id="COG2263">
    <property type="taxonomic scope" value="Bacteria"/>
</dbReference>
<dbReference type="STRING" id="1116472.MGMO_93c00110"/>
<dbReference type="GO" id="GO:0006355">
    <property type="term" value="P:regulation of DNA-templated transcription"/>
    <property type="evidence" value="ECO:0007669"/>
    <property type="project" value="InterPro"/>
</dbReference>
<proteinExistence type="inferred from homology"/>
<dbReference type="InterPro" id="IPR006171">
    <property type="entry name" value="TOPRIM_dom"/>
</dbReference>
<dbReference type="Pfam" id="PF13662">
    <property type="entry name" value="Toprim_4"/>
    <property type="match status" value="1"/>
</dbReference>
<feature type="compositionally biased region" description="Polar residues" evidence="2">
    <location>
        <begin position="361"/>
        <end position="370"/>
    </location>
</feature>
<dbReference type="Pfam" id="PF13872">
    <property type="entry name" value="AAA_34"/>
    <property type="match status" value="1"/>
</dbReference>
<gene>
    <name evidence="4" type="primary">traC</name>
    <name evidence="4" type="ORF">MGMO_93c00110</name>
</gene>
<dbReference type="InterPro" id="IPR013610">
    <property type="entry name" value="ArdC_N"/>
</dbReference>
<feature type="region of interest" description="Disordered" evidence="2">
    <location>
        <begin position="442"/>
        <end position="461"/>
    </location>
</feature>
<reference evidence="4 5" key="1">
    <citation type="journal article" date="2013" name="Genome Announc.">
        <title>Draft Genome Sequence of the Methanotrophic Gammaproteobacterium Methyloglobulus morosus DSM 22980 Strain KoM1.</title>
        <authorList>
            <person name="Poehlein A."/>
            <person name="Deutzmann J.S."/>
            <person name="Daniel R."/>
            <person name="Simeonova D.D."/>
        </authorList>
    </citation>
    <scope>NUCLEOTIDE SEQUENCE [LARGE SCALE GENOMIC DNA]</scope>
    <source>
        <strain evidence="4 5">KoM1</strain>
    </source>
</reference>
<evidence type="ECO:0000313" key="5">
    <source>
        <dbReference type="Proteomes" id="UP000017842"/>
    </source>
</evidence>
<name>V5C4I8_9GAMM</name>
<dbReference type="PANTHER" id="PTHR12706:SF30">
    <property type="entry name" value="PROTEIN STRAWBERRY NOTCH-RELATED"/>
    <property type="match status" value="1"/>
</dbReference>
<dbReference type="InterPro" id="IPR027417">
    <property type="entry name" value="P-loop_NTPase"/>
</dbReference>
<dbReference type="InterPro" id="IPR043764">
    <property type="entry name" value="DUF5710"/>
</dbReference>
<dbReference type="InterPro" id="IPR041459">
    <property type="entry name" value="MPTase-PolyVal"/>
</dbReference>
<dbReference type="PROSITE" id="PS50880">
    <property type="entry name" value="TOPRIM"/>
    <property type="match status" value="1"/>
</dbReference>
<dbReference type="Pfam" id="PF13871">
    <property type="entry name" value="Helicase_C_4"/>
    <property type="match status" value="1"/>
</dbReference>
<dbReference type="CDD" id="cd02440">
    <property type="entry name" value="AdoMet_MTases"/>
    <property type="match status" value="1"/>
</dbReference>
<dbReference type="CDD" id="cd01029">
    <property type="entry name" value="TOPRIM_primases"/>
    <property type="match status" value="1"/>
</dbReference>
<comment type="similarity">
    <text evidence="1">Belongs to the SBNO family.</text>
</comment>
<protein>
    <submittedName>
        <fullName evidence="4">DNA primase TraC</fullName>
        <ecNumber evidence="4">2.7.7.-</ecNumber>
    </submittedName>
</protein>
<evidence type="ECO:0000256" key="1">
    <source>
        <dbReference type="ARBA" id="ARBA00006992"/>
    </source>
</evidence>
<organism evidence="4 5">
    <name type="scientific">Methyloglobulus morosus KoM1</name>
    <dbReference type="NCBI Taxonomy" id="1116472"/>
    <lineage>
        <taxon>Bacteria</taxon>
        <taxon>Pseudomonadati</taxon>
        <taxon>Pseudomonadota</taxon>
        <taxon>Gammaproteobacteria</taxon>
        <taxon>Methylococcales</taxon>
        <taxon>Methylococcaceae</taxon>
        <taxon>Methyloglobulus</taxon>
    </lineage>
</organism>
<dbReference type="InterPro" id="IPR034154">
    <property type="entry name" value="TOPRIM_DnaG/twinkle"/>
</dbReference>
<dbReference type="eggNOG" id="COG4643">
    <property type="taxonomic scope" value="Bacteria"/>
</dbReference>
<evidence type="ECO:0000259" key="3">
    <source>
        <dbReference type="PROSITE" id="PS50880"/>
    </source>
</evidence>
<accession>V5C4I8</accession>
<dbReference type="EC" id="2.7.7.-" evidence="4"/>
<dbReference type="GO" id="GO:0003697">
    <property type="term" value="F:single-stranded DNA binding"/>
    <property type="evidence" value="ECO:0007669"/>
    <property type="project" value="InterPro"/>
</dbReference>
<comment type="caution">
    <text evidence="4">The sequence shown here is derived from an EMBL/GenBank/DDBJ whole genome shotgun (WGS) entry which is preliminary data.</text>
</comment>
<evidence type="ECO:0000256" key="2">
    <source>
        <dbReference type="SAM" id="MobiDB-lite"/>
    </source>
</evidence>
<dbReference type="Gene3D" id="3.40.50.150">
    <property type="entry name" value="Vaccinia Virus protein VP39"/>
    <property type="match status" value="1"/>
</dbReference>
<dbReference type="eggNOG" id="COG0553">
    <property type="taxonomic scope" value="Bacteria"/>
</dbReference>